<dbReference type="OrthoDB" id="9802640at2"/>
<reference evidence="3" key="1">
    <citation type="submission" date="2016-11" db="EMBL/GenBank/DDBJ databases">
        <authorList>
            <person name="Varghese N."/>
            <person name="Submissions S."/>
        </authorList>
    </citation>
    <scope>NUCLEOTIDE SEQUENCE [LARGE SCALE GENOMIC DNA]</scope>
    <source>
        <strain evidence="3">CGMCC 1.10835</strain>
    </source>
</reference>
<dbReference type="STRING" id="564117.SAMN05216369_2830"/>
<evidence type="ECO:0000259" key="1">
    <source>
        <dbReference type="Pfam" id="PF01844"/>
    </source>
</evidence>
<keyword evidence="2" id="KW-0540">Nuclease</keyword>
<dbReference type="RefSeq" id="WP_072798631.1">
    <property type="nucleotide sequence ID" value="NZ_FRAQ01000002.1"/>
</dbReference>
<feature type="domain" description="HNH" evidence="1">
    <location>
        <begin position="303"/>
        <end position="358"/>
    </location>
</feature>
<evidence type="ECO:0000313" key="3">
    <source>
        <dbReference type="Proteomes" id="UP000184497"/>
    </source>
</evidence>
<dbReference type="GO" id="GO:0003676">
    <property type="term" value="F:nucleic acid binding"/>
    <property type="evidence" value="ECO:0007669"/>
    <property type="project" value="InterPro"/>
</dbReference>
<dbReference type="EMBL" id="FRAQ01000002">
    <property type="protein sequence ID" value="SHK68580.1"/>
    <property type="molecule type" value="Genomic_DNA"/>
</dbReference>
<sequence length="392" mass="45032">MWRWDQGRLQYFSLDRIRRIAACITELDGVSLNADPDPLRTLLPLTVGLPFAPEHYRVWRNYARVFKILGLASTINGRLRPTSLCRRLIATGEEYLTYDAYLQFLVKVFYYPSPAFKGYNVNDTQSYPYCAILKYLIANAHNSGDPSLTVEDVFSRLIGNNVTGLEGINSYANLGASNFIGQNDQIRQVREMLVFISQLSFLSWNDSRLFIDIHALENLSSAQVEGLVSPMNGLRHEDSEFEIQRMFDISPNEESLLELKEPNTPEDLVFTEGRKIRVSHLRTERNRKVIKHYFQHAENSKLCDICRVEVAGRYPWLNNLIEVHHILPLASPLHVDRAGTSLNDLVGLCPNCHRATHSFYKIELSNENLADFVSEEHAKETYYQVKSQFLNI</sequence>
<protein>
    <submittedName>
        <fullName evidence="2">HNH endonuclease</fullName>
    </submittedName>
</protein>
<dbReference type="GO" id="GO:0004519">
    <property type="term" value="F:endonuclease activity"/>
    <property type="evidence" value="ECO:0007669"/>
    <property type="project" value="UniProtKB-KW"/>
</dbReference>
<keyword evidence="2" id="KW-0255">Endonuclease</keyword>
<dbReference type="CDD" id="cd00085">
    <property type="entry name" value="HNHc"/>
    <property type="match status" value="1"/>
</dbReference>
<name>A0A1M6UHE3_9GAMM</name>
<dbReference type="Pfam" id="PF01844">
    <property type="entry name" value="HNH"/>
    <property type="match status" value="1"/>
</dbReference>
<dbReference type="Proteomes" id="UP000184497">
    <property type="component" value="Unassembled WGS sequence"/>
</dbReference>
<accession>A0A1M6UHE3</accession>
<dbReference type="AlphaFoldDB" id="A0A1M6UHE3"/>
<dbReference type="InterPro" id="IPR002711">
    <property type="entry name" value="HNH"/>
</dbReference>
<gene>
    <name evidence="2" type="ORF">SAMN05216369_2830</name>
</gene>
<keyword evidence="2" id="KW-0378">Hydrolase</keyword>
<proteinExistence type="predicted"/>
<keyword evidence="3" id="KW-1185">Reference proteome</keyword>
<evidence type="ECO:0000313" key="2">
    <source>
        <dbReference type="EMBL" id="SHK68580.1"/>
    </source>
</evidence>
<dbReference type="GO" id="GO:0008270">
    <property type="term" value="F:zinc ion binding"/>
    <property type="evidence" value="ECO:0007669"/>
    <property type="project" value="InterPro"/>
</dbReference>
<organism evidence="2 3">
    <name type="scientific">Marinobacter antarcticus</name>
    <dbReference type="NCBI Taxonomy" id="564117"/>
    <lineage>
        <taxon>Bacteria</taxon>
        <taxon>Pseudomonadati</taxon>
        <taxon>Pseudomonadota</taxon>
        <taxon>Gammaproteobacteria</taxon>
        <taxon>Pseudomonadales</taxon>
        <taxon>Marinobacteraceae</taxon>
        <taxon>Marinobacter</taxon>
    </lineage>
</organism>
<dbReference type="InterPro" id="IPR003615">
    <property type="entry name" value="HNH_nuc"/>
</dbReference>